<dbReference type="EMBL" id="CP036266">
    <property type="protein sequence ID" value="QDT19815.1"/>
    <property type="molecule type" value="Genomic_DNA"/>
</dbReference>
<dbReference type="CDD" id="cd07820">
    <property type="entry name" value="SRPBCC_3"/>
    <property type="match status" value="1"/>
</dbReference>
<dbReference type="Proteomes" id="UP000320421">
    <property type="component" value="Chromosome"/>
</dbReference>
<dbReference type="RefSeq" id="WP_145181711.1">
    <property type="nucleotide sequence ID" value="NZ_CP036266.1"/>
</dbReference>
<proteinExistence type="inferred from homology"/>
<dbReference type="SUPFAM" id="SSF55961">
    <property type="entry name" value="Bet v1-like"/>
    <property type="match status" value="1"/>
</dbReference>
<reference evidence="3 4" key="1">
    <citation type="submission" date="2019-02" db="EMBL/GenBank/DDBJ databases">
        <title>Deep-cultivation of Planctomycetes and their phenomic and genomic characterization uncovers novel biology.</title>
        <authorList>
            <person name="Wiegand S."/>
            <person name="Jogler M."/>
            <person name="Boedeker C."/>
            <person name="Pinto D."/>
            <person name="Vollmers J."/>
            <person name="Rivas-Marin E."/>
            <person name="Kohn T."/>
            <person name="Peeters S.H."/>
            <person name="Heuer A."/>
            <person name="Rast P."/>
            <person name="Oberbeckmann S."/>
            <person name="Bunk B."/>
            <person name="Jeske O."/>
            <person name="Meyerdierks A."/>
            <person name="Storesund J.E."/>
            <person name="Kallscheuer N."/>
            <person name="Luecker S."/>
            <person name="Lage O.M."/>
            <person name="Pohl T."/>
            <person name="Merkel B.J."/>
            <person name="Hornburger P."/>
            <person name="Mueller R.-W."/>
            <person name="Bruemmer F."/>
            <person name="Labrenz M."/>
            <person name="Spormann A.M."/>
            <person name="Op den Camp H."/>
            <person name="Overmann J."/>
            <person name="Amann R."/>
            <person name="Jetten M.S.M."/>
            <person name="Mascher T."/>
            <person name="Medema M.H."/>
            <person name="Devos D.P."/>
            <person name="Kaster A.-K."/>
            <person name="Ovreas L."/>
            <person name="Rohde M."/>
            <person name="Galperin M.Y."/>
            <person name="Jogler C."/>
        </authorList>
    </citation>
    <scope>NUCLEOTIDE SEQUENCE [LARGE SCALE GENOMIC DNA]</scope>
    <source>
        <strain evidence="3 4">HG66A1</strain>
    </source>
</reference>
<evidence type="ECO:0000313" key="3">
    <source>
        <dbReference type="EMBL" id="QDT19815.1"/>
    </source>
</evidence>
<protein>
    <submittedName>
        <fullName evidence="3">Polyketide cyclase / dehydrase and lipid transport</fullName>
    </submittedName>
</protein>
<dbReference type="InterPro" id="IPR023393">
    <property type="entry name" value="START-like_dom_sf"/>
</dbReference>
<dbReference type="Pfam" id="PF03364">
    <property type="entry name" value="Polyketide_cyc"/>
    <property type="match status" value="1"/>
</dbReference>
<gene>
    <name evidence="3" type="ORF">HG66A1_15830</name>
</gene>
<accession>A0A517PKB1</accession>
<keyword evidence="4" id="KW-1185">Reference proteome</keyword>
<dbReference type="OrthoDB" id="9793552at2"/>
<dbReference type="AlphaFoldDB" id="A0A517PKB1"/>
<dbReference type="InterPro" id="IPR005031">
    <property type="entry name" value="COQ10_START"/>
</dbReference>
<organism evidence="3 4">
    <name type="scientific">Gimesia chilikensis</name>
    <dbReference type="NCBI Taxonomy" id="2605989"/>
    <lineage>
        <taxon>Bacteria</taxon>
        <taxon>Pseudomonadati</taxon>
        <taxon>Planctomycetota</taxon>
        <taxon>Planctomycetia</taxon>
        <taxon>Planctomycetales</taxon>
        <taxon>Planctomycetaceae</taxon>
        <taxon>Gimesia</taxon>
    </lineage>
</organism>
<evidence type="ECO:0000313" key="4">
    <source>
        <dbReference type="Proteomes" id="UP000320421"/>
    </source>
</evidence>
<evidence type="ECO:0000256" key="1">
    <source>
        <dbReference type="ARBA" id="ARBA00008918"/>
    </source>
</evidence>
<dbReference type="Gene3D" id="3.30.530.20">
    <property type="match status" value="1"/>
</dbReference>
<name>A0A517PKB1_9PLAN</name>
<evidence type="ECO:0000259" key="2">
    <source>
        <dbReference type="Pfam" id="PF03364"/>
    </source>
</evidence>
<comment type="similarity">
    <text evidence="1">Belongs to the ribosome association toxin RatA family.</text>
</comment>
<feature type="domain" description="Coenzyme Q-binding protein COQ10 START" evidence="2">
    <location>
        <begin position="20"/>
        <end position="133"/>
    </location>
</feature>
<sequence length="162" mass="19024">MLNIRRNPSGNYELETEIFIPCPIKDVFDFFAQPENLETITPPWLNFKIITPGPIEMQAGALIDYQLKLHGIPLRWRTEITEWVPGVRFVDTQLKGPYRLWRHLHTFEEQTDGTLARDHVTYSVYGGALINRLFVQGDVERIFRFRLERLRNFEFATTSQLG</sequence>